<gene>
    <name evidence="8" type="ORF">COT95_01425</name>
</gene>
<evidence type="ECO:0000256" key="1">
    <source>
        <dbReference type="ARBA" id="ARBA00004236"/>
    </source>
</evidence>
<keyword evidence="5 6" id="KW-0472">Membrane</keyword>
<dbReference type="CDD" id="cd00761">
    <property type="entry name" value="Glyco_tranf_GTA_type"/>
    <property type="match status" value="1"/>
</dbReference>
<accession>A0A2H0V770</accession>
<evidence type="ECO:0000256" key="4">
    <source>
        <dbReference type="ARBA" id="ARBA00022679"/>
    </source>
</evidence>
<evidence type="ECO:0000313" key="8">
    <source>
        <dbReference type="EMBL" id="PIR94946.1"/>
    </source>
</evidence>
<feature type="non-terminal residue" evidence="8">
    <location>
        <position position="176"/>
    </location>
</feature>
<dbReference type="SUPFAM" id="SSF53448">
    <property type="entry name" value="Nucleotide-diphospho-sugar transferases"/>
    <property type="match status" value="1"/>
</dbReference>
<feature type="transmembrane region" description="Helical" evidence="6">
    <location>
        <begin position="139"/>
        <end position="163"/>
    </location>
</feature>
<organism evidence="8 9">
    <name type="scientific">Candidatus Falkowbacteria bacterium CG10_big_fil_rev_8_21_14_0_10_37_6</name>
    <dbReference type="NCBI Taxonomy" id="1974563"/>
    <lineage>
        <taxon>Bacteria</taxon>
        <taxon>Candidatus Falkowiibacteriota</taxon>
    </lineage>
</organism>
<evidence type="ECO:0000256" key="2">
    <source>
        <dbReference type="ARBA" id="ARBA00022475"/>
    </source>
</evidence>
<dbReference type="AlphaFoldDB" id="A0A2H0V770"/>
<evidence type="ECO:0000313" key="9">
    <source>
        <dbReference type="Proteomes" id="UP000228614"/>
    </source>
</evidence>
<dbReference type="GO" id="GO:0005886">
    <property type="term" value="C:plasma membrane"/>
    <property type="evidence" value="ECO:0007669"/>
    <property type="project" value="UniProtKB-SubCell"/>
</dbReference>
<comment type="subcellular location">
    <subcellularLocation>
        <location evidence="1">Cell membrane</location>
    </subcellularLocation>
</comment>
<dbReference type="InterPro" id="IPR029044">
    <property type="entry name" value="Nucleotide-diphossugar_trans"/>
</dbReference>
<name>A0A2H0V770_9BACT</name>
<keyword evidence="4 8" id="KW-0808">Transferase</keyword>
<keyword evidence="2" id="KW-1003">Cell membrane</keyword>
<feature type="domain" description="Glycosyltransferase 2-like" evidence="7">
    <location>
        <begin position="13"/>
        <end position="170"/>
    </location>
</feature>
<dbReference type="Proteomes" id="UP000228614">
    <property type="component" value="Unassembled WGS sequence"/>
</dbReference>
<proteinExistence type="predicted"/>
<evidence type="ECO:0000259" key="7">
    <source>
        <dbReference type="Pfam" id="PF00535"/>
    </source>
</evidence>
<dbReference type="Pfam" id="PF00535">
    <property type="entry name" value="Glycos_transf_2"/>
    <property type="match status" value="1"/>
</dbReference>
<dbReference type="Gene3D" id="3.90.550.10">
    <property type="entry name" value="Spore Coat Polysaccharide Biosynthesis Protein SpsA, Chain A"/>
    <property type="match status" value="1"/>
</dbReference>
<dbReference type="PANTHER" id="PTHR43646:SF2">
    <property type="entry name" value="GLYCOSYLTRANSFERASE 2-LIKE DOMAIN-CONTAINING PROTEIN"/>
    <property type="match status" value="1"/>
</dbReference>
<evidence type="ECO:0000256" key="3">
    <source>
        <dbReference type="ARBA" id="ARBA00022676"/>
    </source>
</evidence>
<dbReference type="InterPro" id="IPR001173">
    <property type="entry name" value="Glyco_trans_2-like"/>
</dbReference>
<comment type="caution">
    <text evidence="8">The sequence shown here is derived from an EMBL/GenBank/DDBJ whole genome shotgun (WGS) entry which is preliminary data.</text>
</comment>
<keyword evidence="6" id="KW-0812">Transmembrane</keyword>
<evidence type="ECO:0000256" key="6">
    <source>
        <dbReference type="SAM" id="Phobius"/>
    </source>
</evidence>
<reference evidence="9" key="1">
    <citation type="submission" date="2017-09" db="EMBL/GenBank/DDBJ databases">
        <title>Depth-based differentiation of microbial function through sediment-hosted aquifers and enrichment of novel symbionts in the deep terrestrial subsurface.</title>
        <authorList>
            <person name="Probst A.J."/>
            <person name="Ladd B."/>
            <person name="Jarett J.K."/>
            <person name="Geller-Mcgrath D.E."/>
            <person name="Sieber C.M.K."/>
            <person name="Emerson J.B."/>
            <person name="Anantharaman K."/>
            <person name="Thomas B.C."/>
            <person name="Malmstrom R."/>
            <person name="Stieglmeier M."/>
            <person name="Klingl A."/>
            <person name="Woyke T."/>
            <person name="Ryan C.M."/>
            <person name="Banfield J.F."/>
        </authorList>
    </citation>
    <scope>NUCLEOTIDE SEQUENCE [LARGE SCALE GENOMIC DNA]</scope>
</reference>
<protein>
    <submittedName>
        <fullName evidence="8">Glycosyl transferase family 2</fullName>
    </submittedName>
</protein>
<keyword evidence="6" id="KW-1133">Transmembrane helix</keyword>
<dbReference type="PANTHER" id="PTHR43646">
    <property type="entry name" value="GLYCOSYLTRANSFERASE"/>
    <property type="match status" value="1"/>
</dbReference>
<dbReference type="EMBL" id="PFAN01000073">
    <property type="protein sequence ID" value="PIR94946.1"/>
    <property type="molecule type" value="Genomic_DNA"/>
</dbReference>
<dbReference type="GO" id="GO:0016757">
    <property type="term" value="F:glycosyltransferase activity"/>
    <property type="evidence" value="ECO:0007669"/>
    <property type="project" value="UniProtKB-KW"/>
</dbReference>
<evidence type="ECO:0000256" key="5">
    <source>
        <dbReference type="ARBA" id="ARBA00023136"/>
    </source>
</evidence>
<sequence>MLSKTMTKKIKISLIIPAYNEANYIHQCLEYVLKNSHGLLSEIIVVDNASNDKTAEIAKSFSEVQVVREEKKGLTWARTKGWKQARGDVLAYIDADTKMPAGWCEMILSEFSKNENLACLSGPYIYYDVPKWQVIIVKFYWYIFARMVYFFTKYMAVGGNFVISRQTLEKMNGFDT</sequence>
<keyword evidence="3" id="KW-0328">Glycosyltransferase</keyword>